<dbReference type="EMBL" id="CP006644">
    <property type="protein sequence ID" value="AHE52734.1"/>
    <property type="molecule type" value="Genomic_DNA"/>
</dbReference>
<dbReference type="Proteomes" id="UP000018851">
    <property type="component" value="Chromosome"/>
</dbReference>
<accession>W0A451</accession>
<reference evidence="3 4" key="1">
    <citation type="submission" date="2013-07" db="EMBL/GenBank/DDBJ databases">
        <title>Completed genome of Sphingomonas sanxanigenens NX02.</title>
        <authorList>
            <person name="Ma T."/>
            <person name="Huang H."/>
            <person name="Wu M."/>
            <person name="Li X."/>
            <person name="Li G."/>
        </authorList>
    </citation>
    <scope>NUCLEOTIDE SEQUENCE [LARGE SCALE GENOMIC DNA]</scope>
    <source>
        <strain evidence="3 4">NX02</strain>
    </source>
</reference>
<keyword evidence="1" id="KW-0472">Membrane</keyword>
<organism evidence="3 4">
    <name type="scientific">Sphingomonas sanxanigenens DSM 19645 = NX02</name>
    <dbReference type="NCBI Taxonomy" id="1123269"/>
    <lineage>
        <taxon>Bacteria</taxon>
        <taxon>Pseudomonadati</taxon>
        <taxon>Pseudomonadota</taxon>
        <taxon>Alphaproteobacteria</taxon>
        <taxon>Sphingomonadales</taxon>
        <taxon>Sphingomonadaceae</taxon>
        <taxon>Sphingomonas</taxon>
    </lineage>
</organism>
<feature type="transmembrane region" description="Helical" evidence="1">
    <location>
        <begin position="58"/>
        <end position="79"/>
    </location>
</feature>
<evidence type="ECO:0000313" key="3">
    <source>
        <dbReference type="EMBL" id="AHE52734.1"/>
    </source>
</evidence>
<keyword evidence="4" id="KW-1185">Reference proteome</keyword>
<dbReference type="AlphaFoldDB" id="W0A451"/>
<proteinExistence type="predicted"/>
<dbReference type="InterPro" id="IPR025588">
    <property type="entry name" value="YcxB-like_C"/>
</dbReference>
<name>W0A451_9SPHN</name>
<dbReference type="Pfam" id="PF14317">
    <property type="entry name" value="YcxB"/>
    <property type="match status" value="1"/>
</dbReference>
<feature type="domain" description="YcxB-like C-terminal" evidence="2">
    <location>
        <begin position="101"/>
        <end position="156"/>
    </location>
</feature>
<dbReference type="STRING" id="1123269.NX02_04965"/>
<keyword evidence="1" id="KW-0812">Transmembrane</keyword>
<sequence length="177" mass="19877">MEPAMIDVQLREEDVVAASRAHFRLQLTNPVFLIVFGLMILILGAGIIIELAAGRLDLFLSGALAFIVLMLALLWFWTVPRTARRAFRQQAGLRYPTSYEWDEAQFRVRSQAGESRLSWDDIFAWHATPDMILIYLSGNLYHLVPARVFPSADERAVLEGLLAGHGVPTRRAGGRKS</sequence>
<keyword evidence="1" id="KW-1133">Transmembrane helix</keyword>
<dbReference type="HOGENOM" id="CLU_1516995_0_0_5"/>
<dbReference type="KEGG" id="ssan:NX02_04965"/>
<protein>
    <recommendedName>
        <fullName evidence="2">YcxB-like C-terminal domain-containing protein</fullName>
    </recommendedName>
</protein>
<evidence type="ECO:0000313" key="4">
    <source>
        <dbReference type="Proteomes" id="UP000018851"/>
    </source>
</evidence>
<evidence type="ECO:0000259" key="2">
    <source>
        <dbReference type="Pfam" id="PF14317"/>
    </source>
</evidence>
<feature type="transmembrane region" description="Helical" evidence="1">
    <location>
        <begin position="30"/>
        <end position="52"/>
    </location>
</feature>
<dbReference type="eggNOG" id="ENOG5033HV3">
    <property type="taxonomic scope" value="Bacteria"/>
</dbReference>
<evidence type="ECO:0000256" key="1">
    <source>
        <dbReference type="SAM" id="Phobius"/>
    </source>
</evidence>
<dbReference type="PATRIC" id="fig|1123269.5.peg.965"/>
<gene>
    <name evidence="3" type="ORF">NX02_04965</name>
</gene>